<comment type="similarity">
    <text evidence="3">Belongs to the GST superfamily. Mu family.</text>
</comment>
<dbReference type="InterPro" id="IPR003081">
    <property type="entry name" value="GST_mu"/>
</dbReference>
<comment type="subunit">
    <text evidence="4">Homodimer.</text>
</comment>
<dbReference type="InterPro" id="IPR040079">
    <property type="entry name" value="Glutathione_S-Trfase"/>
</dbReference>
<dbReference type="InterPro" id="IPR036249">
    <property type="entry name" value="Thioredoxin-like_sf"/>
</dbReference>
<dbReference type="Pfam" id="PF02798">
    <property type="entry name" value="GST_N"/>
    <property type="match status" value="1"/>
</dbReference>
<evidence type="ECO:0000259" key="9">
    <source>
        <dbReference type="PROSITE" id="PS50404"/>
    </source>
</evidence>
<dbReference type="Proteomes" id="UP001186944">
    <property type="component" value="Unassembled WGS sequence"/>
</dbReference>
<evidence type="ECO:0000259" key="10">
    <source>
        <dbReference type="PROSITE" id="PS50405"/>
    </source>
</evidence>
<evidence type="ECO:0000256" key="3">
    <source>
        <dbReference type="ARBA" id="ARBA00005861"/>
    </source>
</evidence>
<dbReference type="PANTHER" id="PTHR11571:SF222">
    <property type="entry name" value="GLUTATHIONE TRANSFERASE"/>
    <property type="match status" value="1"/>
</dbReference>
<accession>A0AA89BZS7</accession>
<dbReference type="GO" id="GO:0006749">
    <property type="term" value="P:glutathione metabolic process"/>
    <property type="evidence" value="ECO:0007669"/>
    <property type="project" value="TreeGrafter"/>
</dbReference>
<keyword evidence="12" id="KW-1185">Reference proteome</keyword>
<comment type="caution">
    <text evidence="11">The sequence shown here is derived from an EMBL/GenBank/DDBJ whole genome shotgun (WGS) entry which is preliminary data.</text>
</comment>
<sequence length="217" mass="25438">MSKPTLGYWKIRGLAQPIRLLLEYSGQEYTDRQYEQGDGPEYSREEWLKEKNSLGLDFPNLPYYIDGDIKCTQSNSIIRYIAAKHDLLGKTDKEKVTCDVMLENAMDFRNGVVRLVYNKEYENLKGTYFENVKEKLVSFEKFLGDKQWFAGENVTACDFPMYELLDQHRLMKPGILDDYPKLMAFLDRFEGLPKIKAYMESSRFMKRPVNNKVAAFK</sequence>
<gene>
    <name evidence="11" type="ORF">FSP39_013316</name>
</gene>
<dbReference type="PANTHER" id="PTHR11571">
    <property type="entry name" value="GLUTATHIONE S-TRANSFERASE"/>
    <property type="match status" value="1"/>
</dbReference>
<dbReference type="InterPro" id="IPR004045">
    <property type="entry name" value="Glutathione_S-Trfase_N"/>
</dbReference>
<feature type="domain" description="GST C-terminal" evidence="10">
    <location>
        <begin position="91"/>
        <end position="209"/>
    </location>
</feature>
<evidence type="ECO:0000256" key="4">
    <source>
        <dbReference type="ARBA" id="ARBA00011738"/>
    </source>
</evidence>
<organism evidence="11 12">
    <name type="scientific">Pinctada imbricata</name>
    <name type="common">Atlantic pearl-oyster</name>
    <name type="synonym">Pinctada martensii</name>
    <dbReference type="NCBI Taxonomy" id="66713"/>
    <lineage>
        <taxon>Eukaryota</taxon>
        <taxon>Metazoa</taxon>
        <taxon>Spiralia</taxon>
        <taxon>Lophotrochozoa</taxon>
        <taxon>Mollusca</taxon>
        <taxon>Bivalvia</taxon>
        <taxon>Autobranchia</taxon>
        <taxon>Pteriomorphia</taxon>
        <taxon>Pterioida</taxon>
        <taxon>Pterioidea</taxon>
        <taxon>Pteriidae</taxon>
        <taxon>Pinctada</taxon>
    </lineage>
</organism>
<dbReference type="SFLD" id="SFLDG01205">
    <property type="entry name" value="AMPS.1"/>
    <property type="match status" value="1"/>
</dbReference>
<evidence type="ECO:0000313" key="12">
    <source>
        <dbReference type="Proteomes" id="UP001186944"/>
    </source>
</evidence>
<dbReference type="EMBL" id="VSWD01000005">
    <property type="protein sequence ID" value="KAK3102705.1"/>
    <property type="molecule type" value="Genomic_DNA"/>
</dbReference>
<feature type="domain" description="GST N-terminal" evidence="9">
    <location>
        <begin position="2"/>
        <end position="89"/>
    </location>
</feature>
<dbReference type="SFLD" id="SFLDS00019">
    <property type="entry name" value="Glutathione_Transferase_(cytos"/>
    <property type="match status" value="1"/>
</dbReference>
<dbReference type="InterPro" id="IPR050213">
    <property type="entry name" value="GST_superfamily"/>
</dbReference>
<dbReference type="PRINTS" id="PR01267">
    <property type="entry name" value="GSTRNSFRASEM"/>
</dbReference>
<dbReference type="Gene3D" id="1.20.1050.10">
    <property type="match status" value="1"/>
</dbReference>
<dbReference type="PROSITE" id="PS50405">
    <property type="entry name" value="GST_CTER"/>
    <property type="match status" value="1"/>
</dbReference>
<comment type="function">
    <text evidence="2">Conjugation of reduced glutathione to a wide number of exogenous and endogenous hydrophobic electrophiles.</text>
</comment>
<dbReference type="InterPro" id="IPR004046">
    <property type="entry name" value="GST_C"/>
</dbReference>
<dbReference type="Pfam" id="PF14497">
    <property type="entry name" value="GST_C_3"/>
    <property type="match status" value="1"/>
</dbReference>
<dbReference type="SUPFAM" id="SSF52833">
    <property type="entry name" value="Thioredoxin-like"/>
    <property type="match status" value="1"/>
</dbReference>
<reference evidence="11" key="1">
    <citation type="submission" date="2019-08" db="EMBL/GenBank/DDBJ databases">
        <title>The improved chromosome-level genome for the pearl oyster Pinctada fucata martensii using PacBio sequencing and Hi-C.</title>
        <authorList>
            <person name="Zheng Z."/>
        </authorList>
    </citation>
    <scope>NUCLEOTIDE SEQUENCE</scope>
    <source>
        <strain evidence="11">ZZ-2019</strain>
        <tissue evidence="11">Adductor muscle</tissue>
    </source>
</reference>
<dbReference type="InterPro" id="IPR036282">
    <property type="entry name" value="Glutathione-S-Trfase_C_sf"/>
</dbReference>
<evidence type="ECO:0000256" key="8">
    <source>
        <dbReference type="ARBA" id="ARBA00081375"/>
    </source>
</evidence>
<evidence type="ECO:0000256" key="6">
    <source>
        <dbReference type="ARBA" id="ARBA00022679"/>
    </source>
</evidence>
<dbReference type="CDD" id="cd03075">
    <property type="entry name" value="GST_N_Mu"/>
    <property type="match status" value="1"/>
</dbReference>
<dbReference type="AlphaFoldDB" id="A0AA89BZS7"/>
<dbReference type="InterPro" id="IPR010987">
    <property type="entry name" value="Glutathione-S-Trfase_C-like"/>
</dbReference>
<evidence type="ECO:0000256" key="5">
    <source>
        <dbReference type="ARBA" id="ARBA00012452"/>
    </source>
</evidence>
<dbReference type="FunFam" id="1.20.1050.10:FF:000003">
    <property type="entry name" value="Glutathione S-transferase 2"/>
    <property type="match status" value="1"/>
</dbReference>
<proteinExistence type="inferred from homology"/>
<keyword evidence="6" id="KW-0808">Transferase</keyword>
<evidence type="ECO:0000256" key="2">
    <source>
        <dbReference type="ARBA" id="ARBA00003701"/>
    </source>
</evidence>
<dbReference type="SUPFAM" id="SSF47616">
    <property type="entry name" value="GST C-terminal domain-like"/>
    <property type="match status" value="1"/>
</dbReference>
<comment type="catalytic activity">
    <reaction evidence="7">
        <text>RX + glutathione = an S-substituted glutathione + a halide anion + H(+)</text>
        <dbReference type="Rhea" id="RHEA:16437"/>
        <dbReference type="ChEBI" id="CHEBI:15378"/>
        <dbReference type="ChEBI" id="CHEBI:16042"/>
        <dbReference type="ChEBI" id="CHEBI:17792"/>
        <dbReference type="ChEBI" id="CHEBI:57925"/>
        <dbReference type="ChEBI" id="CHEBI:90779"/>
        <dbReference type="EC" id="2.5.1.18"/>
    </reaction>
</comment>
<protein>
    <recommendedName>
        <fullName evidence="5">glutathione transferase</fullName>
        <ecNumber evidence="5">2.5.1.18</ecNumber>
    </recommendedName>
    <alternativeName>
        <fullName evidence="8">GST class-mu</fullName>
    </alternativeName>
</protein>
<dbReference type="Gene3D" id="3.40.30.10">
    <property type="entry name" value="Glutaredoxin"/>
    <property type="match status" value="1"/>
</dbReference>
<dbReference type="GO" id="GO:0004364">
    <property type="term" value="F:glutathione transferase activity"/>
    <property type="evidence" value="ECO:0007669"/>
    <property type="project" value="UniProtKB-EC"/>
</dbReference>
<dbReference type="EC" id="2.5.1.18" evidence="5"/>
<evidence type="ECO:0000256" key="7">
    <source>
        <dbReference type="ARBA" id="ARBA00047960"/>
    </source>
</evidence>
<dbReference type="FunFam" id="3.40.30.10:FF:000019">
    <property type="entry name" value="Glutathione S-transferase Mu"/>
    <property type="match status" value="1"/>
</dbReference>
<comment type="function">
    <text evidence="1">GST isoenzymes appear to play a central role in the parasite detoxification system. Other functions are also suspected including a role in increasing the solubility of haematin in the parasite gut.</text>
</comment>
<dbReference type="PROSITE" id="PS50404">
    <property type="entry name" value="GST_NTER"/>
    <property type="match status" value="1"/>
</dbReference>
<dbReference type="SFLD" id="SFLDG00363">
    <property type="entry name" value="AMPS_(cytGST):_Alpha-__Mu-__Pi"/>
    <property type="match status" value="1"/>
</dbReference>
<evidence type="ECO:0000256" key="1">
    <source>
        <dbReference type="ARBA" id="ARBA00002446"/>
    </source>
</evidence>
<name>A0AA89BZS7_PINIB</name>
<evidence type="ECO:0000313" key="11">
    <source>
        <dbReference type="EMBL" id="KAK3102705.1"/>
    </source>
</evidence>